<feature type="chain" id="PRO_5022770014" evidence="2">
    <location>
        <begin position="39"/>
        <end position="291"/>
    </location>
</feature>
<protein>
    <submittedName>
        <fullName evidence="5">T9SS type A sorting domain-containing protein</fullName>
    </submittedName>
</protein>
<comment type="caution">
    <text evidence="5">The sequence shown here is derived from an EMBL/GenBank/DDBJ whole genome shotgun (WGS) entry which is preliminary data.</text>
</comment>
<proteinExistence type="predicted"/>
<dbReference type="EMBL" id="VSKK01000001">
    <property type="protein sequence ID" value="TYB78250.1"/>
    <property type="molecule type" value="Genomic_DNA"/>
</dbReference>
<evidence type="ECO:0000259" key="3">
    <source>
        <dbReference type="Pfam" id="PF07675"/>
    </source>
</evidence>
<sequence length="291" mass="32131">MNLINFSYIAYLTQTYNTMKKITLLLIICLTFSFSAKAQLFSDDFEDQDISDWTLLDEDGDGFNFKAYDPSIAQNGLNNYMSSESWDPTAGALFPNNYVISPAIDVTDNIDLELNYLVGGADPSFYAEVYTVYVSTGNTIADFMNPAITVSFNENIGNDPNAAGLFVNRVLDLSALDGATTIYIAFRHHDVSDQFIINFDDVSVSGQLLSVDEFALNNLFIGCKDRVITISNIQGDANYRVLSITGQDVLNGNTRLESQNIDVSNLASGIYIVEVTDANSNAQKRKKIIVQ</sequence>
<feature type="domain" description="Cleaved adhesin" evidence="3">
    <location>
        <begin position="43"/>
        <end position="204"/>
    </location>
</feature>
<keyword evidence="1 2" id="KW-0732">Signal</keyword>
<dbReference type="InterPro" id="IPR011628">
    <property type="entry name" value="Cleaved_adhesin"/>
</dbReference>
<reference evidence="5 6" key="1">
    <citation type="submission" date="2019-08" db="EMBL/GenBank/DDBJ databases">
        <title>Genomes of Antarctic Bizionia species.</title>
        <authorList>
            <person name="Bowman J.P."/>
        </authorList>
    </citation>
    <scope>NUCLEOTIDE SEQUENCE [LARGE SCALE GENOMIC DNA]</scope>
    <source>
        <strain evidence="5 6">ADA-4</strain>
    </source>
</reference>
<evidence type="ECO:0000313" key="6">
    <source>
        <dbReference type="Proteomes" id="UP000323720"/>
    </source>
</evidence>
<dbReference type="Gene3D" id="2.60.120.200">
    <property type="match status" value="1"/>
</dbReference>
<name>A0A5D0R9C2_9FLAO</name>
<dbReference type="InterPro" id="IPR026444">
    <property type="entry name" value="Secre_tail"/>
</dbReference>
<dbReference type="NCBIfam" id="TIGR04183">
    <property type="entry name" value="Por_Secre_tail"/>
    <property type="match status" value="1"/>
</dbReference>
<organism evidence="5 6">
    <name type="scientific">Bizionia myxarmorum</name>
    <dbReference type="NCBI Taxonomy" id="291186"/>
    <lineage>
        <taxon>Bacteria</taxon>
        <taxon>Pseudomonadati</taxon>
        <taxon>Bacteroidota</taxon>
        <taxon>Flavobacteriia</taxon>
        <taxon>Flavobacteriales</taxon>
        <taxon>Flavobacteriaceae</taxon>
        <taxon>Bizionia</taxon>
    </lineage>
</organism>
<feature type="domain" description="Secretion system C-terminal sorting" evidence="4">
    <location>
        <begin position="227"/>
        <end position="289"/>
    </location>
</feature>
<evidence type="ECO:0000313" key="5">
    <source>
        <dbReference type="EMBL" id="TYB78250.1"/>
    </source>
</evidence>
<evidence type="ECO:0000256" key="1">
    <source>
        <dbReference type="ARBA" id="ARBA00022729"/>
    </source>
</evidence>
<dbReference type="NCBIfam" id="NF038128">
    <property type="entry name" value="choice_anch_J"/>
    <property type="match status" value="1"/>
</dbReference>
<evidence type="ECO:0000256" key="2">
    <source>
        <dbReference type="SAM" id="SignalP"/>
    </source>
</evidence>
<dbReference type="Pfam" id="PF18962">
    <property type="entry name" value="Por_Secre_tail"/>
    <property type="match status" value="1"/>
</dbReference>
<keyword evidence="6" id="KW-1185">Reference proteome</keyword>
<evidence type="ECO:0000259" key="4">
    <source>
        <dbReference type="Pfam" id="PF18962"/>
    </source>
</evidence>
<dbReference type="Pfam" id="PF07675">
    <property type="entry name" value="Cleaved_Adhesin"/>
    <property type="match status" value="1"/>
</dbReference>
<dbReference type="AlphaFoldDB" id="A0A5D0R9C2"/>
<feature type="signal peptide" evidence="2">
    <location>
        <begin position="1"/>
        <end position="38"/>
    </location>
</feature>
<dbReference type="OrthoDB" id="951108at2"/>
<gene>
    <name evidence="5" type="ORF">ES674_00270</name>
</gene>
<dbReference type="Proteomes" id="UP000323720">
    <property type="component" value="Unassembled WGS sequence"/>
</dbReference>
<accession>A0A5D0R9C2</accession>